<name>A0A6H5GY11_9HEMI</name>
<evidence type="ECO:0000313" key="1">
    <source>
        <dbReference type="EMBL" id="CAB0006099.1"/>
    </source>
</evidence>
<proteinExistence type="predicted"/>
<reference evidence="1 2" key="1">
    <citation type="submission" date="2020-02" db="EMBL/GenBank/DDBJ databases">
        <authorList>
            <person name="Ferguson B K."/>
        </authorList>
    </citation>
    <scope>NUCLEOTIDE SEQUENCE [LARGE SCALE GENOMIC DNA]</scope>
</reference>
<evidence type="ECO:0000313" key="2">
    <source>
        <dbReference type="Proteomes" id="UP000479000"/>
    </source>
</evidence>
<dbReference type="EMBL" id="CADCXU010017262">
    <property type="protein sequence ID" value="CAB0006099.1"/>
    <property type="molecule type" value="Genomic_DNA"/>
</dbReference>
<keyword evidence="2" id="KW-1185">Reference proteome</keyword>
<accession>A0A6H5GY11</accession>
<sequence length="105" mass="11988">MAIPGLLQSSVNLSGIVPFGRRTSRCEKSADPVTVSRVDVSPFPFGRSTRIGNRFFHEKLFSNQHQWCADTQYVHTLSRFPLRRIGRGQRMEMPRHLYGMPTGQP</sequence>
<dbReference type="AlphaFoldDB" id="A0A6H5GY11"/>
<protein>
    <submittedName>
        <fullName evidence="1">Uncharacterized protein</fullName>
    </submittedName>
</protein>
<organism evidence="1 2">
    <name type="scientific">Nesidiocoris tenuis</name>
    <dbReference type="NCBI Taxonomy" id="355587"/>
    <lineage>
        <taxon>Eukaryota</taxon>
        <taxon>Metazoa</taxon>
        <taxon>Ecdysozoa</taxon>
        <taxon>Arthropoda</taxon>
        <taxon>Hexapoda</taxon>
        <taxon>Insecta</taxon>
        <taxon>Pterygota</taxon>
        <taxon>Neoptera</taxon>
        <taxon>Paraneoptera</taxon>
        <taxon>Hemiptera</taxon>
        <taxon>Heteroptera</taxon>
        <taxon>Panheteroptera</taxon>
        <taxon>Cimicomorpha</taxon>
        <taxon>Miridae</taxon>
        <taxon>Dicyphina</taxon>
        <taxon>Nesidiocoris</taxon>
    </lineage>
</organism>
<gene>
    <name evidence="1" type="ORF">NTEN_LOCUS11576</name>
</gene>
<dbReference type="Proteomes" id="UP000479000">
    <property type="component" value="Unassembled WGS sequence"/>
</dbReference>